<evidence type="ECO:0000256" key="1">
    <source>
        <dbReference type="ARBA" id="ARBA00004167"/>
    </source>
</evidence>
<dbReference type="Pfam" id="PF07714">
    <property type="entry name" value="PK_Tyr_Ser-Thr"/>
    <property type="match status" value="1"/>
</dbReference>
<evidence type="ECO:0000256" key="3">
    <source>
        <dbReference type="ARBA" id="ARBA00022989"/>
    </source>
</evidence>
<keyword evidence="6" id="KW-0325">Glycoprotein</keyword>
<organism evidence="13 14">
    <name type="scientific">Mytilus edulis</name>
    <name type="common">Blue mussel</name>
    <dbReference type="NCBI Taxonomy" id="6550"/>
    <lineage>
        <taxon>Eukaryota</taxon>
        <taxon>Metazoa</taxon>
        <taxon>Spiralia</taxon>
        <taxon>Lophotrochozoa</taxon>
        <taxon>Mollusca</taxon>
        <taxon>Bivalvia</taxon>
        <taxon>Autobranchia</taxon>
        <taxon>Pteriomorphia</taxon>
        <taxon>Mytilida</taxon>
        <taxon>Mytiloidea</taxon>
        <taxon>Mytilidae</taxon>
        <taxon>Mytilinae</taxon>
        <taxon>Mytilus</taxon>
    </lineage>
</organism>
<dbReference type="InterPro" id="IPR007110">
    <property type="entry name" value="Ig-like_dom"/>
</dbReference>
<dbReference type="InterPro" id="IPR000719">
    <property type="entry name" value="Prot_kinase_dom"/>
</dbReference>
<dbReference type="PROSITE" id="PS50011">
    <property type="entry name" value="PROTEIN_KINASE_DOM"/>
    <property type="match status" value="1"/>
</dbReference>
<dbReference type="InterPro" id="IPR013783">
    <property type="entry name" value="Ig-like_fold"/>
</dbReference>
<evidence type="ECO:0000256" key="9">
    <source>
        <dbReference type="PIRSR" id="PIRSR000615-3"/>
    </source>
</evidence>
<dbReference type="GO" id="GO:0043235">
    <property type="term" value="C:receptor complex"/>
    <property type="evidence" value="ECO:0007669"/>
    <property type="project" value="TreeGrafter"/>
</dbReference>
<gene>
    <name evidence="13" type="ORF">MEDL_41831</name>
</gene>
<evidence type="ECO:0000256" key="7">
    <source>
        <dbReference type="ARBA" id="ARBA00023319"/>
    </source>
</evidence>
<feature type="domain" description="Protein kinase" evidence="11">
    <location>
        <begin position="430"/>
        <end position="712"/>
    </location>
</feature>
<protein>
    <submittedName>
        <fullName evidence="13">FGFR1</fullName>
        <ecNumber evidence="13">2.7.10.1</ecNumber>
    </submittedName>
</protein>
<keyword evidence="9" id="KW-0479">Metal-binding</keyword>
<dbReference type="InterPro" id="IPR011009">
    <property type="entry name" value="Kinase-like_dom_sf"/>
</dbReference>
<feature type="domain" description="Ig-like" evidence="12">
    <location>
        <begin position="112"/>
        <end position="199"/>
    </location>
</feature>
<keyword evidence="5" id="KW-1015">Disulfide bond</keyword>
<dbReference type="GO" id="GO:0004714">
    <property type="term" value="F:transmembrane receptor protein tyrosine kinase activity"/>
    <property type="evidence" value="ECO:0007669"/>
    <property type="project" value="UniProtKB-EC"/>
</dbReference>
<dbReference type="SUPFAM" id="SSF48726">
    <property type="entry name" value="Immunoglobulin"/>
    <property type="match status" value="3"/>
</dbReference>
<dbReference type="PROSITE" id="PS50835">
    <property type="entry name" value="IG_LIKE"/>
    <property type="match status" value="2"/>
</dbReference>
<dbReference type="PRINTS" id="PR00109">
    <property type="entry name" value="TYRKINASE"/>
</dbReference>
<sequence>MIIKRNEEECILYQRRKSMENITMYYKDCATCDHINSENVNQAALVEAEIDTQSHPRLVHTADGNKYFTSAKDASLIVLDIDLTDAGLYTCLVQGDSLLKNSTADLFVLLPPQCHNLIPSFTYHNGDVNQQTLFDCNVHYRGNKPPIILWKHDKQELNTGTDYHNNTFAMATLSFKPDKKYDGYRFLCLVEYPSAKFLTACQTKPPLQIYYPVHLNKMIIKPQADEYVYNSGKTINLDCQASGNPHPKYRWTFKPKGDNSAETILATEPRYTITDADKRNEGTYNCTVTNNINGTLFIDTQTKYIKINDENSSDGEYRFVIIQSSQEDNTTPNPTTSAVSPYAIGAVICAVLAVILILVFVILGMKFRDQCFLMQMRDKRTHTRLTRDHDENMDDQEIELLDESVQSSVRTDEPQYGRLKLYWEIPRKDIRLVEEIAAGSFVEVWKGKMKKYPNSSEIQKVAIKKLIENATEQERKFFLGEMEVQKMLQPHPNVILLIGCYTFHEPWLLMLEYAQEGTLYEYLQYSRPGAQTVQISSNSVHHKNINSHRLLAIAAQVVNGLMHLQKFKLIYYRLKTSNILVGRGGICKLTGFGFPHEITERNQYENDTLPVECMSPESLKEQIYNYRTDIWSYGVLLWEIIHFGLSPYLNLEREEIEDDILYQLMLECWQEDPMKRKEYPDILQVLSNMAADHSLHILLDSLPDTCKFTQAV</sequence>
<keyword evidence="9" id="KW-0460">Magnesium</keyword>
<dbReference type="Gene3D" id="1.10.510.10">
    <property type="entry name" value="Transferase(Phosphotransferase) domain 1"/>
    <property type="match status" value="1"/>
</dbReference>
<name>A0A8S3TBQ7_MYTED</name>
<evidence type="ECO:0000256" key="6">
    <source>
        <dbReference type="ARBA" id="ARBA00023180"/>
    </source>
</evidence>
<accession>A0A8S3TBQ7</accession>
<dbReference type="SUPFAM" id="SSF56112">
    <property type="entry name" value="Protein kinase-like (PK-like)"/>
    <property type="match status" value="1"/>
</dbReference>
<dbReference type="EMBL" id="CAJPWZ010002010">
    <property type="protein sequence ID" value="CAG2228875.1"/>
    <property type="molecule type" value="Genomic_DNA"/>
</dbReference>
<evidence type="ECO:0000256" key="8">
    <source>
        <dbReference type="PIRSR" id="PIRSR000615-2"/>
    </source>
</evidence>
<dbReference type="GO" id="GO:0046872">
    <property type="term" value="F:metal ion binding"/>
    <property type="evidence" value="ECO:0007669"/>
    <property type="project" value="UniProtKB-KW"/>
</dbReference>
<dbReference type="OrthoDB" id="3256376at2759"/>
<feature type="binding site" evidence="8">
    <location>
        <position position="464"/>
    </location>
    <ligand>
        <name>ATP</name>
        <dbReference type="ChEBI" id="CHEBI:30616"/>
    </ligand>
</feature>
<keyword evidence="8" id="KW-0067">ATP-binding</keyword>
<evidence type="ECO:0000256" key="10">
    <source>
        <dbReference type="SAM" id="Phobius"/>
    </source>
</evidence>
<dbReference type="Gene3D" id="2.60.40.10">
    <property type="entry name" value="Immunoglobulins"/>
    <property type="match status" value="1"/>
</dbReference>
<dbReference type="InterPro" id="IPR001245">
    <property type="entry name" value="Ser-Thr/Tyr_kinase_cat_dom"/>
</dbReference>
<evidence type="ECO:0000256" key="5">
    <source>
        <dbReference type="ARBA" id="ARBA00023157"/>
    </source>
</evidence>
<dbReference type="SMART" id="SM00409">
    <property type="entry name" value="IG"/>
    <property type="match status" value="2"/>
</dbReference>
<comment type="caution">
    <text evidence="13">The sequence shown here is derived from an EMBL/GenBank/DDBJ whole genome shotgun (WGS) entry which is preliminary data.</text>
</comment>
<reference evidence="13" key="1">
    <citation type="submission" date="2021-03" db="EMBL/GenBank/DDBJ databases">
        <authorList>
            <person name="Bekaert M."/>
        </authorList>
    </citation>
    <scope>NUCLEOTIDE SEQUENCE</scope>
</reference>
<dbReference type="PANTHER" id="PTHR24416:SF621">
    <property type="entry name" value="TYROSINE KINASE RECEPTOR CAD96CA"/>
    <property type="match status" value="1"/>
</dbReference>
<dbReference type="InterPro" id="IPR003598">
    <property type="entry name" value="Ig_sub2"/>
</dbReference>
<dbReference type="InterPro" id="IPR003599">
    <property type="entry name" value="Ig_sub"/>
</dbReference>
<feature type="transmembrane region" description="Helical" evidence="10">
    <location>
        <begin position="342"/>
        <end position="367"/>
    </location>
</feature>
<dbReference type="InterPro" id="IPR050122">
    <property type="entry name" value="RTK"/>
</dbReference>
<dbReference type="InterPro" id="IPR036179">
    <property type="entry name" value="Ig-like_dom_sf"/>
</dbReference>
<evidence type="ECO:0000259" key="12">
    <source>
        <dbReference type="PROSITE" id="PS50835"/>
    </source>
</evidence>
<dbReference type="AlphaFoldDB" id="A0A8S3TBQ7"/>
<dbReference type="GO" id="GO:0007169">
    <property type="term" value="P:cell surface receptor protein tyrosine kinase signaling pathway"/>
    <property type="evidence" value="ECO:0007669"/>
    <property type="project" value="TreeGrafter"/>
</dbReference>
<feature type="binding site" evidence="9">
    <location>
        <position position="578"/>
    </location>
    <ligand>
        <name>Mg(2+)</name>
        <dbReference type="ChEBI" id="CHEBI:18420"/>
    </ligand>
</feature>
<evidence type="ECO:0000313" key="14">
    <source>
        <dbReference type="Proteomes" id="UP000683360"/>
    </source>
</evidence>
<keyword evidence="8" id="KW-0547">Nucleotide-binding</keyword>
<keyword evidence="3 10" id="KW-1133">Transmembrane helix</keyword>
<evidence type="ECO:0000256" key="2">
    <source>
        <dbReference type="ARBA" id="ARBA00022692"/>
    </source>
</evidence>
<dbReference type="PIRSF" id="PIRSF000615">
    <property type="entry name" value="TyrPK_CSF1-R"/>
    <property type="match status" value="1"/>
</dbReference>
<dbReference type="SMART" id="SM00408">
    <property type="entry name" value="IGc2"/>
    <property type="match status" value="1"/>
</dbReference>
<dbReference type="EC" id="2.7.10.1" evidence="13"/>
<feature type="domain" description="Ig-like" evidence="12">
    <location>
        <begin position="222"/>
        <end position="291"/>
    </location>
</feature>
<evidence type="ECO:0000313" key="13">
    <source>
        <dbReference type="EMBL" id="CAG2228875.1"/>
    </source>
</evidence>
<dbReference type="Gene3D" id="3.30.200.20">
    <property type="entry name" value="Phosphorylase Kinase, domain 1"/>
    <property type="match status" value="1"/>
</dbReference>
<keyword evidence="4 10" id="KW-0472">Membrane</keyword>
<dbReference type="PANTHER" id="PTHR24416">
    <property type="entry name" value="TYROSINE-PROTEIN KINASE RECEPTOR"/>
    <property type="match status" value="1"/>
</dbReference>
<keyword evidence="13" id="KW-0808">Transferase</keyword>
<keyword evidence="7" id="KW-0393">Immunoglobulin domain</keyword>
<dbReference type="Proteomes" id="UP000683360">
    <property type="component" value="Unassembled WGS sequence"/>
</dbReference>
<dbReference type="Pfam" id="PF13927">
    <property type="entry name" value="Ig_3"/>
    <property type="match status" value="1"/>
</dbReference>
<comment type="subcellular location">
    <subcellularLocation>
        <location evidence="1">Membrane</location>
        <topology evidence="1">Single-pass membrane protein</topology>
    </subcellularLocation>
</comment>
<keyword evidence="2 10" id="KW-0812">Transmembrane</keyword>
<proteinExistence type="predicted"/>
<dbReference type="GO" id="GO:0005886">
    <property type="term" value="C:plasma membrane"/>
    <property type="evidence" value="ECO:0007669"/>
    <property type="project" value="TreeGrafter"/>
</dbReference>
<keyword evidence="14" id="KW-1185">Reference proteome</keyword>
<evidence type="ECO:0000259" key="11">
    <source>
        <dbReference type="PROSITE" id="PS50011"/>
    </source>
</evidence>
<dbReference type="GO" id="GO:0005524">
    <property type="term" value="F:ATP binding"/>
    <property type="evidence" value="ECO:0007669"/>
    <property type="project" value="UniProtKB-KW"/>
</dbReference>
<evidence type="ECO:0000256" key="4">
    <source>
        <dbReference type="ARBA" id="ARBA00023136"/>
    </source>
</evidence>